<dbReference type="Proteomes" id="UP001623349">
    <property type="component" value="Unassembled WGS sequence"/>
</dbReference>
<dbReference type="InterPro" id="IPR036179">
    <property type="entry name" value="Ig-like_dom_sf"/>
</dbReference>
<evidence type="ECO:0000313" key="12">
    <source>
        <dbReference type="EMBL" id="GAB1295971.1"/>
    </source>
</evidence>
<dbReference type="PROSITE" id="PS51257">
    <property type="entry name" value="PROKAR_LIPOPROTEIN"/>
    <property type="match status" value="1"/>
</dbReference>
<evidence type="ECO:0000256" key="1">
    <source>
        <dbReference type="ARBA" id="ARBA00004251"/>
    </source>
</evidence>
<proteinExistence type="inferred from homology"/>
<dbReference type="PROSITE" id="PS50835">
    <property type="entry name" value="IG_LIKE"/>
    <property type="match status" value="1"/>
</dbReference>
<keyword evidence="13" id="KW-1185">Reference proteome</keyword>
<evidence type="ECO:0000256" key="2">
    <source>
        <dbReference type="ARBA" id="ARBA00022475"/>
    </source>
</evidence>
<evidence type="ECO:0000256" key="9">
    <source>
        <dbReference type="ARBA" id="ARBA00023319"/>
    </source>
</evidence>
<dbReference type="SMART" id="SM00409">
    <property type="entry name" value="IG"/>
    <property type="match status" value="1"/>
</dbReference>
<dbReference type="PANTHER" id="PTHR47009:SF4">
    <property type="entry name" value="GENE 12169-RELATED"/>
    <property type="match status" value="1"/>
</dbReference>
<name>A0ABQ0F9P8_APOSI</name>
<keyword evidence="7" id="KW-1015">Disulfide bond</keyword>
<keyword evidence="3" id="KW-0812">Transmembrane</keyword>
<protein>
    <submittedName>
        <fullName evidence="12">Predicted gene 12169</fullName>
    </submittedName>
</protein>
<dbReference type="SUPFAM" id="SSF48726">
    <property type="entry name" value="Immunoglobulin"/>
    <property type="match status" value="1"/>
</dbReference>
<reference evidence="12 13" key="1">
    <citation type="submission" date="2024-08" db="EMBL/GenBank/DDBJ databases">
        <title>The draft genome of Apodemus speciosus.</title>
        <authorList>
            <person name="Nabeshima K."/>
            <person name="Suzuki S."/>
            <person name="Onuma M."/>
        </authorList>
    </citation>
    <scope>NUCLEOTIDE SEQUENCE [LARGE SCALE GENOMIC DNA]</scope>
    <source>
        <strain evidence="12">IB14-021</strain>
    </source>
</reference>
<keyword evidence="4" id="KW-0732">Signal</keyword>
<evidence type="ECO:0000256" key="10">
    <source>
        <dbReference type="ARBA" id="ARBA00038203"/>
    </source>
</evidence>
<accession>A0ABQ0F9P8</accession>
<evidence type="ECO:0000256" key="6">
    <source>
        <dbReference type="ARBA" id="ARBA00023136"/>
    </source>
</evidence>
<evidence type="ECO:0000256" key="5">
    <source>
        <dbReference type="ARBA" id="ARBA00022989"/>
    </source>
</evidence>
<evidence type="ECO:0000256" key="8">
    <source>
        <dbReference type="ARBA" id="ARBA00023180"/>
    </source>
</evidence>
<keyword evidence="5" id="KW-1133">Transmembrane helix</keyword>
<keyword evidence="9" id="KW-0393">Immunoglobulin domain</keyword>
<comment type="subcellular location">
    <subcellularLocation>
        <location evidence="1">Cell membrane</location>
        <topology evidence="1">Single-pass type I membrane protein</topology>
    </subcellularLocation>
</comment>
<keyword evidence="8" id="KW-0325">Glycoprotein</keyword>
<comment type="similarity">
    <text evidence="10">Belongs to the immunoglobulin superfamily. TIM family.</text>
</comment>
<dbReference type="InterPro" id="IPR003599">
    <property type="entry name" value="Ig_sub"/>
</dbReference>
<dbReference type="InterPro" id="IPR013106">
    <property type="entry name" value="Ig_V-set"/>
</dbReference>
<dbReference type="EMBL" id="BAAFST010000011">
    <property type="protein sequence ID" value="GAB1295971.1"/>
    <property type="molecule type" value="Genomic_DNA"/>
</dbReference>
<keyword evidence="6" id="KW-0472">Membrane</keyword>
<evidence type="ECO:0000259" key="11">
    <source>
        <dbReference type="PROSITE" id="PS50835"/>
    </source>
</evidence>
<keyword evidence="2" id="KW-1003">Cell membrane</keyword>
<dbReference type="InterPro" id="IPR007110">
    <property type="entry name" value="Ig-like_dom"/>
</dbReference>
<evidence type="ECO:0000313" key="13">
    <source>
        <dbReference type="Proteomes" id="UP001623349"/>
    </source>
</evidence>
<feature type="domain" description="Ig-like" evidence="11">
    <location>
        <begin position="23"/>
        <end position="121"/>
    </location>
</feature>
<dbReference type="Gene3D" id="2.60.40.10">
    <property type="entry name" value="Immunoglobulins"/>
    <property type="match status" value="1"/>
</dbReference>
<dbReference type="InterPro" id="IPR013783">
    <property type="entry name" value="Ig-like_fold"/>
</dbReference>
<evidence type="ECO:0000256" key="7">
    <source>
        <dbReference type="ARBA" id="ARBA00023157"/>
    </source>
</evidence>
<dbReference type="PANTHER" id="PTHR47009">
    <property type="entry name" value="HEPATITIS A VIRUS CELLULAR RECEPTOR 1 HOMOLOG"/>
    <property type="match status" value="1"/>
</dbReference>
<gene>
    <name evidence="12" type="ORF">APTSU1_001120600</name>
</gene>
<comment type="caution">
    <text evidence="12">The sequence shown here is derived from an EMBL/GenBank/DDBJ whole genome shotgun (WGS) entry which is preliminary data.</text>
</comment>
<dbReference type="Pfam" id="PF07686">
    <property type="entry name" value="V-set"/>
    <property type="match status" value="1"/>
</dbReference>
<dbReference type="InterPro" id="IPR052331">
    <property type="entry name" value="TIM_domain-containing_protein"/>
</dbReference>
<evidence type="ECO:0000256" key="4">
    <source>
        <dbReference type="ARBA" id="ARBA00022729"/>
    </source>
</evidence>
<organism evidence="12 13">
    <name type="scientific">Apodemus speciosus</name>
    <name type="common">Large Japanese field mouse</name>
    <dbReference type="NCBI Taxonomy" id="105296"/>
    <lineage>
        <taxon>Eukaryota</taxon>
        <taxon>Metazoa</taxon>
        <taxon>Chordata</taxon>
        <taxon>Craniata</taxon>
        <taxon>Vertebrata</taxon>
        <taxon>Euteleostomi</taxon>
        <taxon>Mammalia</taxon>
        <taxon>Eutheria</taxon>
        <taxon>Euarchontoglires</taxon>
        <taxon>Glires</taxon>
        <taxon>Rodentia</taxon>
        <taxon>Myomorpha</taxon>
        <taxon>Muroidea</taxon>
        <taxon>Muridae</taxon>
        <taxon>Murinae</taxon>
        <taxon>Apodemus</taxon>
    </lineage>
</organism>
<evidence type="ECO:0000256" key="3">
    <source>
        <dbReference type="ARBA" id="ARBA00022692"/>
    </source>
</evidence>
<sequence length="280" mass="31358">MRSHFSSSTAAVDSFPEVHGVVGQPVTLSCAYPISNGLASLCWGRGECAADTCGQTLVWTDGNRINYRTSSRYQINPQVRQGNASLTIEDAYESDSGLYCCRVEMEGWDGVRTLTTSLQVSQTLAILEFSLETRLDSNSQRSCFPSARIKGLDNMPSQNTALNTIQAQQLYPEKQTVRRAAIQMSWLQQWSADLLNTGHRVWTATVTSSNHLWNNHTEVNLESNSEGSFVFFHAYQNEGLQSVMQLQAEDAVYVIEDHCYPGIKSQLPFEMTTFQSCRRK</sequence>